<reference evidence="2" key="1">
    <citation type="submission" date="2022-10" db="EMBL/GenBank/DDBJ databases">
        <title>Algoriphagus sp. a novel bacteria isolate from halophytes salicornia europaea.</title>
        <authorList>
            <person name="Peng Y."/>
            <person name="Jiang L."/>
            <person name="Lee J."/>
        </authorList>
    </citation>
    <scope>NUCLEOTIDE SEQUENCE</scope>
    <source>
        <strain evidence="2">TR-M5</strain>
    </source>
</reference>
<evidence type="ECO:0000313" key="3">
    <source>
        <dbReference type="Proteomes" id="UP001163156"/>
    </source>
</evidence>
<dbReference type="RefSeq" id="WP_264809939.1">
    <property type="nucleotide sequence ID" value="NZ_CP110226.1"/>
</dbReference>
<feature type="domain" description="DUF4136" evidence="1">
    <location>
        <begin position="40"/>
        <end position="185"/>
    </location>
</feature>
<evidence type="ECO:0000313" key="2">
    <source>
        <dbReference type="EMBL" id="UZD23401.1"/>
    </source>
</evidence>
<dbReference type="PROSITE" id="PS51257">
    <property type="entry name" value="PROKAR_LIPOPROTEIN"/>
    <property type="match status" value="1"/>
</dbReference>
<dbReference type="EMBL" id="CP110226">
    <property type="protein sequence ID" value="UZD23401.1"/>
    <property type="molecule type" value="Genomic_DNA"/>
</dbReference>
<sequence>MNYSKLKTLVYLSVAGFILSSCSSIDIFKENVETPVNTPYESFVIMNKEVGVNGFNSQFVDQQVQIHIEEALQNRGMSYDKLKPELVIRYTSNEDKRQREINNNYNPYPFWGYRVWNPWMYSPYGPNFNNNSRSSSSYELLQVIVDFIDPKEDKLLMTLTGVTEVSNPKHKSKKVLATTDKIISFFLDELENARK</sequence>
<dbReference type="Proteomes" id="UP001163156">
    <property type="component" value="Chromosome"/>
</dbReference>
<gene>
    <name evidence="2" type="ORF">OM944_02695</name>
</gene>
<keyword evidence="3" id="KW-1185">Reference proteome</keyword>
<proteinExistence type="predicted"/>
<protein>
    <submittedName>
        <fullName evidence="2">DUF4136 domain-containing protein</fullName>
    </submittedName>
</protein>
<organism evidence="2 3">
    <name type="scientific">Algoriphagus halophytocola</name>
    <dbReference type="NCBI Taxonomy" id="2991499"/>
    <lineage>
        <taxon>Bacteria</taxon>
        <taxon>Pseudomonadati</taxon>
        <taxon>Bacteroidota</taxon>
        <taxon>Cytophagia</taxon>
        <taxon>Cytophagales</taxon>
        <taxon>Cyclobacteriaceae</taxon>
        <taxon>Algoriphagus</taxon>
    </lineage>
</organism>
<evidence type="ECO:0000259" key="1">
    <source>
        <dbReference type="Pfam" id="PF13590"/>
    </source>
</evidence>
<name>A0ABY6ML49_9BACT</name>
<dbReference type="InterPro" id="IPR025411">
    <property type="entry name" value="DUF4136"/>
</dbReference>
<dbReference type="Pfam" id="PF13590">
    <property type="entry name" value="DUF4136"/>
    <property type="match status" value="1"/>
</dbReference>
<accession>A0ABY6ML49</accession>
<dbReference type="Gene3D" id="3.30.160.670">
    <property type="match status" value="1"/>
</dbReference>